<keyword evidence="16" id="KW-1185">Reference proteome</keyword>
<dbReference type="Gene3D" id="3.30.720.200">
    <property type="match status" value="1"/>
</dbReference>
<dbReference type="Gene3D" id="3.40.50.800">
    <property type="entry name" value="Anticodon-binding domain"/>
    <property type="match status" value="1"/>
</dbReference>
<dbReference type="InterPro" id="IPR027031">
    <property type="entry name" value="Gly-tRNA_synthase/POLG2"/>
</dbReference>
<evidence type="ECO:0000256" key="5">
    <source>
        <dbReference type="ARBA" id="ARBA00022490"/>
    </source>
</evidence>
<dbReference type="PANTHER" id="PTHR10745:SF0">
    <property type="entry name" value="GLYCINE--TRNA LIGASE"/>
    <property type="match status" value="1"/>
</dbReference>
<keyword evidence="7" id="KW-0808">Transferase</keyword>
<evidence type="ECO:0000256" key="10">
    <source>
        <dbReference type="ARBA" id="ARBA00022917"/>
    </source>
</evidence>
<dbReference type="Gene3D" id="3.30.930.10">
    <property type="entry name" value="Bira Bifunctional Protein, Domain 2"/>
    <property type="match status" value="1"/>
</dbReference>
<comment type="similarity">
    <text evidence="2">Belongs to the class-II aminoacyl-tRNA synthetase family.</text>
</comment>
<dbReference type="InterPro" id="IPR002314">
    <property type="entry name" value="aa-tRNA-synt_IIb"/>
</dbReference>
<dbReference type="InterPro" id="IPR033731">
    <property type="entry name" value="GlyRS-like_core"/>
</dbReference>
<keyword evidence="6" id="KW-0436">Ligase</keyword>
<dbReference type="OrthoDB" id="57698at2759"/>
<comment type="subunit">
    <text evidence="3">Homodimer.</text>
</comment>
<dbReference type="InterPro" id="IPR045864">
    <property type="entry name" value="aa-tRNA-synth_II/BPL/LPL"/>
</dbReference>
<dbReference type="GO" id="GO:0070150">
    <property type="term" value="P:mitochondrial glycyl-tRNA aminoacylation"/>
    <property type="evidence" value="ECO:0007669"/>
    <property type="project" value="TreeGrafter"/>
</dbReference>
<evidence type="ECO:0000256" key="3">
    <source>
        <dbReference type="ARBA" id="ARBA00011738"/>
    </source>
</evidence>
<sequence length="635" mass="72286">MSADKQFDRTALEQLLTKRFFYAPSFQIYGGVAGFYDFGPTGCALLNNIISQWRNHFVLEEEMLELDTTIMTTHDVLKTSGHVDKFADWMCKDLKNGEIFRADHLVEAVLEARLLGDRQARAAKAGATDADAAAVATTAQKSDKKKKKKGTVVAVELPEEERKAYEEILAQIDNYGGPELTEIIKKYNIRSPESGNELSEPQEFNLMFESQIGPTGQLKGYLRPETAQGQFLNFKKLLEFNNEKMPFASAQVGRAFRNEISPRSGLLRVREFTMAEIEHYVDPDNKNHPGYNDVKDTVMRFLPKDVQLSGKTELQEMTVGEAVEKGIVDNQTLGYFLARIYQFLLKIGIKRDRLRFRQHMDNEMAHYACDCWDAEIQTSYGWIECVGCADRSAYDLTVHSVRTKEKLVVREQLAEPRVVEKWQVEINKKTFGPKFKKNAKAVEEAILSYTDECFAQLQKDLEANGVAQVEVGSDKFEVSKDDVSVQKAKVTEHVREYTPNVIEPSFGLGRILYALLEHSWWVREDDEARNVLSFPPIVAPFKCCILPLSANAAFDPFVRKFSRALRQNGVSTRTDDSGASIGRRYSRNDELGIPYAITVDFQTVEDNTVTLRYRDSTKQIRDSFENILKILKEEQ</sequence>
<keyword evidence="5" id="KW-0963">Cytoplasm</keyword>
<dbReference type="SUPFAM" id="SSF52954">
    <property type="entry name" value="Class II aaRS ABD-related"/>
    <property type="match status" value="1"/>
</dbReference>
<dbReference type="NCBIfam" id="TIGR00389">
    <property type="entry name" value="glyS_dimeric"/>
    <property type="match status" value="1"/>
</dbReference>
<evidence type="ECO:0000256" key="11">
    <source>
        <dbReference type="ARBA" id="ARBA00023146"/>
    </source>
</evidence>
<evidence type="ECO:0000256" key="7">
    <source>
        <dbReference type="ARBA" id="ARBA00022679"/>
    </source>
</evidence>
<dbReference type="NCBIfam" id="NF003211">
    <property type="entry name" value="PRK04173.1"/>
    <property type="match status" value="1"/>
</dbReference>
<evidence type="ECO:0000256" key="12">
    <source>
        <dbReference type="ARBA" id="ARBA00030057"/>
    </source>
</evidence>
<evidence type="ECO:0000256" key="13">
    <source>
        <dbReference type="ARBA" id="ARBA00051967"/>
    </source>
</evidence>
<dbReference type="InterPro" id="IPR006195">
    <property type="entry name" value="aa-tRNA-synth_II"/>
</dbReference>
<dbReference type="PRINTS" id="PR01043">
    <property type="entry name" value="TRNASYNTHGLY"/>
</dbReference>
<dbReference type="PANTHER" id="PTHR10745">
    <property type="entry name" value="GLYCYL-TRNA SYNTHETASE/DNA POLYMERASE SUBUNIT GAMMA-2"/>
    <property type="match status" value="1"/>
</dbReference>
<dbReference type="InterPro" id="IPR036621">
    <property type="entry name" value="Anticodon-bd_dom_sf"/>
</dbReference>
<dbReference type="CDD" id="cd00858">
    <property type="entry name" value="GlyRS_anticodon"/>
    <property type="match status" value="1"/>
</dbReference>
<dbReference type="FunFam" id="3.40.50.800:FF:000004">
    <property type="entry name" value="Glycine--tRNA ligase 2"/>
    <property type="match status" value="1"/>
</dbReference>
<comment type="catalytic activity">
    <reaction evidence="13">
        <text>2 ATP + H(+) = P(1),P(4)-bis(5'-adenosyl) tetraphosphate + diphosphate</text>
        <dbReference type="Rhea" id="RHEA:34935"/>
        <dbReference type="ChEBI" id="CHEBI:15378"/>
        <dbReference type="ChEBI" id="CHEBI:30616"/>
        <dbReference type="ChEBI" id="CHEBI:33019"/>
        <dbReference type="ChEBI" id="CHEBI:58141"/>
    </reaction>
</comment>
<dbReference type="GO" id="GO:0005524">
    <property type="term" value="F:ATP binding"/>
    <property type="evidence" value="ECO:0007669"/>
    <property type="project" value="UniProtKB-KW"/>
</dbReference>
<evidence type="ECO:0000313" key="16">
    <source>
        <dbReference type="Proteomes" id="UP000027586"/>
    </source>
</evidence>
<dbReference type="EC" id="6.1.1.14" evidence="4"/>
<dbReference type="Proteomes" id="UP000027586">
    <property type="component" value="Unassembled WGS sequence"/>
</dbReference>
<evidence type="ECO:0000313" key="15">
    <source>
        <dbReference type="EMBL" id="CDH53420.1"/>
    </source>
</evidence>
<dbReference type="STRING" id="1263082.A0A068RUN9"/>
<protein>
    <recommendedName>
        <fullName evidence="4">glycine--tRNA ligase</fullName>
        <ecNumber evidence="4">6.1.1.14</ecNumber>
    </recommendedName>
    <alternativeName>
        <fullName evidence="12">Diadenosine tetraphosphate synthetase</fullName>
    </alternativeName>
</protein>
<accession>A0A068RUN9</accession>
<dbReference type="Gene3D" id="3.30.40.230">
    <property type="match status" value="1"/>
</dbReference>
<organism evidence="15 16">
    <name type="scientific">Lichtheimia corymbifera JMRC:FSU:9682</name>
    <dbReference type="NCBI Taxonomy" id="1263082"/>
    <lineage>
        <taxon>Eukaryota</taxon>
        <taxon>Fungi</taxon>
        <taxon>Fungi incertae sedis</taxon>
        <taxon>Mucoromycota</taxon>
        <taxon>Mucoromycotina</taxon>
        <taxon>Mucoromycetes</taxon>
        <taxon>Mucorales</taxon>
        <taxon>Lichtheimiaceae</taxon>
        <taxon>Lichtheimia</taxon>
    </lineage>
</organism>
<dbReference type="GO" id="GO:0005739">
    <property type="term" value="C:mitochondrion"/>
    <property type="evidence" value="ECO:0007669"/>
    <property type="project" value="TreeGrafter"/>
</dbReference>
<keyword evidence="9" id="KW-0067">ATP-binding</keyword>
<proteinExistence type="inferred from homology"/>
<evidence type="ECO:0000256" key="6">
    <source>
        <dbReference type="ARBA" id="ARBA00022598"/>
    </source>
</evidence>
<dbReference type="InterPro" id="IPR004154">
    <property type="entry name" value="Anticodon-bd"/>
</dbReference>
<comment type="subcellular location">
    <subcellularLocation>
        <location evidence="1">Cytoplasm</location>
    </subcellularLocation>
</comment>
<dbReference type="Pfam" id="PF00587">
    <property type="entry name" value="tRNA-synt_2b"/>
    <property type="match status" value="1"/>
</dbReference>
<evidence type="ECO:0000256" key="2">
    <source>
        <dbReference type="ARBA" id="ARBA00008226"/>
    </source>
</evidence>
<comment type="caution">
    <text evidence="15">The sequence shown here is derived from an EMBL/GenBank/DDBJ whole genome shotgun (WGS) entry which is preliminary data.</text>
</comment>
<dbReference type="Pfam" id="PF03129">
    <property type="entry name" value="HGTP_anticodon"/>
    <property type="match status" value="1"/>
</dbReference>
<dbReference type="AlphaFoldDB" id="A0A068RUN9"/>
<evidence type="ECO:0000256" key="4">
    <source>
        <dbReference type="ARBA" id="ARBA00012829"/>
    </source>
</evidence>
<evidence type="ECO:0000259" key="14">
    <source>
        <dbReference type="PROSITE" id="PS50862"/>
    </source>
</evidence>
<dbReference type="SUPFAM" id="SSF55681">
    <property type="entry name" value="Class II aaRS and biotin synthetases"/>
    <property type="match status" value="1"/>
</dbReference>
<dbReference type="GO" id="GO:0016740">
    <property type="term" value="F:transferase activity"/>
    <property type="evidence" value="ECO:0007669"/>
    <property type="project" value="UniProtKB-KW"/>
</dbReference>
<dbReference type="VEuPathDB" id="FungiDB:LCOR_04771.1"/>
<dbReference type="FunFam" id="3.30.720.200:FF:000001">
    <property type="entry name" value="Glycine--tRNA ligase 2"/>
    <property type="match status" value="1"/>
</dbReference>
<keyword evidence="8" id="KW-0547">Nucleotide-binding</keyword>
<feature type="domain" description="Aminoacyl-transfer RNA synthetases class-II family profile" evidence="14">
    <location>
        <begin position="147"/>
        <end position="536"/>
    </location>
</feature>
<evidence type="ECO:0000256" key="8">
    <source>
        <dbReference type="ARBA" id="ARBA00022741"/>
    </source>
</evidence>
<dbReference type="EMBL" id="CBTN010000017">
    <property type="protein sequence ID" value="CDH53420.1"/>
    <property type="molecule type" value="Genomic_DNA"/>
</dbReference>
<evidence type="ECO:0000256" key="9">
    <source>
        <dbReference type="ARBA" id="ARBA00022840"/>
    </source>
</evidence>
<dbReference type="InterPro" id="IPR002315">
    <property type="entry name" value="tRNA-synt_gly"/>
</dbReference>
<evidence type="ECO:0000256" key="1">
    <source>
        <dbReference type="ARBA" id="ARBA00004496"/>
    </source>
</evidence>
<dbReference type="PROSITE" id="PS50862">
    <property type="entry name" value="AA_TRNA_LIGASE_II"/>
    <property type="match status" value="1"/>
</dbReference>
<dbReference type="GO" id="GO:0004820">
    <property type="term" value="F:glycine-tRNA ligase activity"/>
    <property type="evidence" value="ECO:0007669"/>
    <property type="project" value="UniProtKB-EC"/>
</dbReference>
<reference evidence="15" key="1">
    <citation type="submission" date="2013-08" db="EMBL/GenBank/DDBJ databases">
        <title>Gene expansion shapes genome architecture in the human pathogen Lichtheimia corymbifera: an evolutionary genomics analysis in the ancient terrestrial Mucorales (Mucoromycotina).</title>
        <authorList>
            <person name="Schwartze V.U."/>
            <person name="Winter S."/>
            <person name="Shelest E."/>
            <person name="Marcet-Houben M."/>
            <person name="Horn F."/>
            <person name="Wehner S."/>
            <person name="Hoffmann K."/>
            <person name="Riege K."/>
            <person name="Sammeth M."/>
            <person name="Nowrousian M."/>
            <person name="Valiante V."/>
            <person name="Linde J."/>
            <person name="Jacobsen I.D."/>
            <person name="Marz M."/>
            <person name="Brakhage A.A."/>
            <person name="Gabaldon T."/>
            <person name="Bocker S."/>
            <person name="Voigt K."/>
        </authorList>
    </citation>
    <scope>NUCLEOTIDE SEQUENCE [LARGE SCALE GENOMIC DNA]</scope>
    <source>
        <strain evidence="15">FSU 9682</strain>
    </source>
</reference>
<gene>
    <name evidence="15" type="ORF">LCOR_04771.1</name>
</gene>
<name>A0A068RUN9_9FUNG</name>
<keyword evidence="11" id="KW-0030">Aminoacyl-tRNA synthetase</keyword>
<keyword evidence="10" id="KW-0648">Protein biosynthesis</keyword>
<dbReference type="FunFam" id="3.30.930.10:FF:000010">
    <property type="entry name" value="Glycyl-tRNA synthetase 1"/>
    <property type="match status" value="1"/>
</dbReference>
<dbReference type="CDD" id="cd00774">
    <property type="entry name" value="GlyRS-like_core"/>
    <property type="match status" value="1"/>
</dbReference>
<dbReference type="FunFam" id="3.30.930.10:FF:000158">
    <property type="entry name" value="Glycyl-tRNA synthetase"/>
    <property type="match status" value="1"/>
</dbReference>